<accession>A0A974E0S7</accession>
<evidence type="ECO:0000313" key="1">
    <source>
        <dbReference type="EMBL" id="OCU01258.1"/>
    </source>
</evidence>
<evidence type="ECO:0000313" key="2">
    <source>
        <dbReference type="Proteomes" id="UP000694892"/>
    </source>
</evidence>
<gene>
    <name evidence="1" type="ORF">XELAEV_18007048mg</name>
</gene>
<organism evidence="1 2">
    <name type="scientific">Xenopus laevis</name>
    <name type="common">African clawed frog</name>
    <dbReference type="NCBI Taxonomy" id="8355"/>
    <lineage>
        <taxon>Eukaryota</taxon>
        <taxon>Metazoa</taxon>
        <taxon>Chordata</taxon>
        <taxon>Craniata</taxon>
        <taxon>Vertebrata</taxon>
        <taxon>Euteleostomi</taxon>
        <taxon>Amphibia</taxon>
        <taxon>Batrachia</taxon>
        <taxon>Anura</taxon>
        <taxon>Pipoidea</taxon>
        <taxon>Pipidae</taxon>
        <taxon>Xenopodinae</taxon>
        <taxon>Xenopus</taxon>
        <taxon>Xenopus</taxon>
    </lineage>
</organism>
<dbReference type="AlphaFoldDB" id="A0A974E0S7"/>
<dbReference type="Proteomes" id="UP000694892">
    <property type="component" value="Chromosome 1L"/>
</dbReference>
<name>A0A974E0S7_XENLA</name>
<proteinExistence type="predicted"/>
<sequence>MLPQRKQQQTNIKGLTKYGKFIALKPKYFCFPSFIFPASFLPPPPSHHYSSWLGSVSCDQKSCQHSTENGNRAFQTRDLRITHQKINGTGRKRWN</sequence>
<protein>
    <submittedName>
        <fullName evidence="1">Uncharacterized protein</fullName>
    </submittedName>
</protein>
<dbReference type="EMBL" id="CM004466">
    <property type="protein sequence ID" value="OCU01258.1"/>
    <property type="molecule type" value="Genomic_DNA"/>
</dbReference>
<reference evidence="2" key="1">
    <citation type="journal article" date="2016" name="Nature">
        <title>Genome evolution in the allotetraploid frog Xenopus laevis.</title>
        <authorList>
            <person name="Session A.M."/>
            <person name="Uno Y."/>
            <person name="Kwon T."/>
            <person name="Chapman J.A."/>
            <person name="Toyoda A."/>
            <person name="Takahashi S."/>
            <person name="Fukui A."/>
            <person name="Hikosaka A."/>
            <person name="Suzuki A."/>
            <person name="Kondo M."/>
            <person name="van Heeringen S.J."/>
            <person name="Quigley I."/>
            <person name="Heinz S."/>
            <person name="Ogino H."/>
            <person name="Ochi H."/>
            <person name="Hellsten U."/>
            <person name="Lyons J.B."/>
            <person name="Simakov O."/>
            <person name="Putnam N."/>
            <person name="Stites J."/>
            <person name="Kuroki Y."/>
            <person name="Tanaka T."/>
            <person name="Michiue T."/>
            <person name="Watanabe M."/>
            <person name="Bogdanovic O."/>
            <person name="Lister R."/>
            <person name="Georgiou G."/>
            <person name="Paranjpe S.S."/>
            <person name="van Kruijsbergen I."/>
            <person name="Shu S."/>
            <person name="Carlson J."/>
            <person name="Kinoshita T."/>
            <person name="Ohta Y."/>
            <person name="Mawaribuchi S."/>
            <person name="Jenkins J."/>
            <person name="Grimwood J."/>
            <person name="Schmutz J."/>
            <person name="Mitros T."/>
            <person name="Mozaffari S.V."/>
            <person name="Suzuki Y."/>
            <person name="Haramoto Y."/>
            <person name="Yamamoto T.S."/>
            <person name="Takagi C."/>
            <person name="Heald R."/>
            <person name="Miller K."/>
            <person name="Haudenschild C."/>
            <person name="Kitzman J."/>
            <person name="Nakayama T."/>
            <person name="Izutsu Y."/>
            <person name="Robert J."/>
            <person name="Fortriede J."/>
            <person name="Burns K."/>
            <person name="Lotay V."/>
            <person name="Karimi K."/>
            <person name="Yasuoka Y."/>
            <person name="Dichmann D.S."/>
            <person name="Flajnik M.F."/>
            <person name="Houston D.W."/>
            <person name="Shendure J."/>
            <person name="DuPasquier L."/>
            <person name="Vize P.D."/>
            <person name="Zorn A.M."/>
            <person name="Ito M."/>
            <person name="Marcotte E.M."/>
            <person name="Wallingford J.B."/>
            <person name="Ito Y."/>
            <person name="Asashima M."/>
            <person name="Ueno N."/>
            <person name="Matsuda Y."/>
            <person name="Veenstra G.J."/>
            <person name="Fujiyama A."/>
            <person name="Harland R.M."/>
            <person name="Taira M."/>
            <person name="Rokhsar D.S."/>
        </authorList>
    </citation>
    <scope>NUCLEOTIDE SEQUENCE [LARGE SCALE GENOMIC DNA]</scope>
    <source>
        <strain evidence="2">J</strain>
    </source>
</reference>